<sequence>MRKARCSFEDCNSAIIDVNVDDVILLPSSVLRDAKLMQLSKKPSETQQTNEFLLVNDVWDFDNIGVSKEVPEGFTNEENMREVQFEHGGSFWRMDKCLKYLICSDCDKGPIGFGCSLSNQAQRGAQNKVVYLLSLESVKYV</sequence>
<name>A0A7H9AYR9_ZYGMR</name>
<dbReference type="SUPFAM" id="SSF51316">
    <property type="entry name" value="Mss4-like"/>
    <property type="match status" value="1"/>
</dbReference>
<evidence type="ECO:0000256" key="2">
    <source>
        <dbReference type="ARBA" id="ARBA00022658"/>
    </source>
</evidence>
<accession>A0A7H9AYR9</accession>
<dbReference type="GO" id="GO:0005085">
    <property type="term" value="F:guanyl-nucleotide exchange factor activity"/>
    <property type="evidence" value="ECO:0007669"/>
    <property type="project" value="UniProtKB-KW"/>
</dbReference>
<evidence type="ECO:0000313" key="4">
    <source>
        <dbReference type="EMBL" id="QLG71307.1"/>
    </source>
</evidence>
<dbReference type="PROSITE" id="PS51796">
    <property type="entry name" value="MSS4"/>
    <property type="match status" value="1"/>
</dbReference>
<dbReference type="RefSeq" id="XP_037143035.1">
    <property type="nucleotide sequence ID" value="XM_037287140.1"/>
</dbReference>
<dbReference type="GO" id="GO:0006892">
    <property type="term" value="P:post-Golgi vesicle-mediated transport"/>
    <property type="evidence" value="ECO:0007669"/>
    <property type="project" value="TreeGrafter"/>
</dbReference>
<dbReference type="InterPro" id="IPR011323">
    <property type="entry name" value="Mss4/transl-control_tumour"/>
</dbReference>
<dbReference type="AlphaFoldDB" id="A0A7H9AYR9"/>
<dbReference type="GO" id="GO:0015031">
    <property type="term" value="P:protein transport"/>
    <property type="evidence" value="ECO:0007669"/>
    <property type="project" value="UniProtKB-KW"/>
</dbReference>
<dbReference type="Gene3D" id="2.170.150.10">
    <property type="entry name" value="Metal Binding Protein, Guanine Nucleotide Exchange Factor, Chain A"/>
    <property type="match status" value="1"/>
</dbReference>
<keyword evidence="5" id="KW-1185">Reference proteome</keyword>
<evidence type="ECO:0000256" key="3">
    <source>
        <dbReference type="ARBA" id="ARBA00022927"/>
    </source>
</evidence>
<dbReference type="GeneID" id="59234968"/>
<gene>
    <name evidence="4" type="ORF">HG535_0B03460</name>
</gene>
<protein>
    <submittedName>
        <fullName evidence="4">Uncharacterized protein</fullName>
    </submittedName>
</protein>
<proteinExistence type="predicted"/>
<reference evidence="4 5" key="1">
    <citation type="submission" date="2020-07" db="EMBL/GenBank/DDBJ databases">
        <title>The yeast mating-type switching endonuclease HO is a domesticated member of an unorthodox homing genetic element family.</title>
        <authorList>
            <person name="Coughlan A.Y."/>
            <person name="Lombardi L."/>
            <person name="Braun-Galleani S."/>
            <person name="Martos A.R."/>
            <person name="Galeote V."/>
            <person name="Bigey F."/>
            <person name="Dequin S."/>
            <person name="Byrne K.P."/>
            <person name="Wolfe K.H."/>
        </authorList>
    </citation>
    <scope>NUCLEOTIDE SEQUENCE [LARGE SCALE GENOMIC DNA]</scope>
    <source>
        <strain evidence="4 5">NRRL Y-6702</strain>
    </source>
</reference>
<dbReference type="PANTHER" id="PTHR13276:SF0">
    <property type="entry name" value="GUANINE NUCLEOTIDE EXCHANGE FACTOR MSS4"/>
    <property type="match status" value="1"/>
</dbReference>
<organism evidence="4 5">
    <name type="scientific">Zygotorulaspora mrakii</name>
    <name type="common">Zygosaccharomyces mrakii</name>
    <dbReference type="NCBI Taxonomy" id="42260"/>
    <lineage>
        <taxon>Eukaryota</taxon>
        <taxon>Fungi</taxon>
        <taxon>Dikarya</taxon>
        <taxon>Ascomycota</taxon>
        <taxon>Saccharomycotina</taxon>
        <taxon>Saccharomycetes</taxon>
        <taxon>Saccharomycetales</taxon>
        <taxon>Saccharomycetaceae</taxon>
        <taxon>Zygotorulaspora</taxon>
    </lineage>
</organism>
<dbReference type="KEGG" id="zmk:HG535_0B03460"/>
<keyword evidence="2" id="KW-0344">Guanine-nucleotide releasing factor</keyword>
<dbReference type="InterPro" id="IPR011057">
    <property type="entry name" value="Mss4-like_sf"/>
</dbReference>
<dbReference type="InterPro" id="IPR007515">
    <property type="entry name" value="Mss4"/>
</dbReference>
<dbReference type="Pfam" id="PF04421">
    <property type="entry name" value="Mss4"/>
    <property type="match status" value="1"/>
</dbReference>
<evidence type="ECO:0000256" key="1">
    <source>
        <dbReference type="ARBA" id="ARBA00022448"/>
    </source>
</evidence>
<dbReference type="GO" id="GO:0005829">
    <property type="term" value="C:cytosol"/>
    <property type="evidence" value="ECO:0007669"/>
    <property type="project" value="TreeGrafter"/>
</dbReference>
<dbReference type="OrthoDB" id="30840at2759"/>
<dbReference type="GO" id="GO:0016020">
    <property type="term" value="C:membrane"/>
    <property type="evidence" value="ECO:0007669"/>
    <property type="project" value="TreeGrafter"/>
</dbReference>
<keyword evidence="1" id="KW-0813">Transport</keyword>
<keyword evidence="3" id="KW-0653">Protein transport</keyword>
<dbReference type="Proteomes" id="UP000509704">
    <property type="component" value="Chromosome 2"/>
</dbReference>
<evidence type="ECO:0000313" key="5">
    <source>
        <dbReference type="Proteomes" id="UP000509704"/>
    </source>
</evidence>
<dbReference type="EMBL" id="CP058605">
    <property type="protein sequence ID" value="QLG71307.1"/>
    <property type="molecule type" value="Genomic_DNA"/>
</dbReference>
<dbReference type="GO" id="GO:0007264">
    <property type="term" value="P:small GTPase-mediated signal transduction"/>
    <property type="evidence" value="ECO:0007669"/>
    <property type="project" value="InterPro"/>
</dbReference>
<dbReference type="GO" id="GO:0008270">
    <property type="term" value="F:zinc ion binding"/>
    <property type="evidence" value="ECO:0007669"/>
    <property type="project" value="TreeGrafter"/>
</dbReference>
<dbReference type="PANTHER" id="PTHR13276">
    <property type="entry name" value="GUANINE NUCLEOTIDE EXCHANGE FACTOR MSS4"/>
    <property type="match status" value="1"/>
</dbReference>